<dbReference type="InterPro" id="IPR011051">
    <property type="entry name" value="RmlC_Cupin_sf"/>
</dbReference>
<feature type="domain" description="Cupin type-2" evidence="1">
    <location>
        <begin position="41"/>
        <end position="109"/>
    </location>
</feature>
<reference evidence="2" key="1">
    <citation type="submission" date="2020-02" db="EMBL/GenBank/DDBJ databases">
        <authorList>
            <person name="Meier V. D."/>
        </authorList>
    </citation>
    <scope>NUCLEOTIDE SEQUENCE</scope>
    <source>
        <strain evidence="2">AVDCRST_MAG11</strain>
    </source>
</reference>
<organism evidence="2">
    <name type="scientific">uncultured Gemmatimonadaceae bacterium</name>
    <dbReference type="NCBI Taxonomy" id="246130"/>
    <lineage>
        <taxon>Bacteria</taxon>
        <taxon>Pseudomonadati</taxon>
        <taxon>Gemmatimonadota</taxon>
        <taxon>Gemmatimonadia</taxon>
        <taxon>Gemmatimonadales</taxon>
        <taxon>Gemmatimonadaceae</taxon>
        <taxon>environmental samples</taxon>
    </lineage>
</organism>
<dbReference type="AlphaFoldDB" id="A0A6J4M3E9"/>
<dbReference type="Gene3D" id="2.60.120.10">
    <property type="entry name" value="Jelly Rolls"/>
    <property type="match status" value="1"/>
</dbReference>
<dbReference type="InterPro" id="IPR053146">
    <property type="entry name" value="QDO-like"/>
</dbReference>
<dbReference type="PANTHER" id="PTHR36440">
    <property type="entry name" value="PUTATIVE (AFU_ORTHOLOGUE AFUA_8G07350)-RELATED"/>
    <property type="match status" value="1"/>
</dbReference>
<evidence type="ECO:0000313" key="2">
    <source>
        <dbReference type="EMBL" id="CAA9347676.1"/>
    </source>
</evidence>
<evidence type="ECO:0000259" key="1">
    <source>
        <dbReference type="Pfam" id="PF07883"/>
    </source>
</evidence>
<dbReference type="EMBL" id="CADCTU010000724">
    <property type="protein sequence ID" value="CAA9347676.1"/>
    <property type="molecule type" value="Genomic_DNA"/>
</dbReference>
<dbReference type="Pfam" id="PF07883">
    <property type="entry name" value="Cupin_2"/>
    <property type="match status" value="1"/>
</dbReference>
<name>A0A6J4M3E9_9BACT</name>
<dbReference type="PANTHER" id="PTHR36440:SF1">
    <property type="entry name" value="PUTATIVE (AFU_ORTHOLOGUE AFUA_8G07350)-RELATED"/>
    <property type="match status" value="1"/>
</dbReference>
<accession>A0A6J4M3E9</accession>
<dbReference type="SUPFAM" id="SSF51182">
    <property type="entry name" value="RmlC-like cupins"/>
    <property type="match status" value="1"/>
</dbReference>
<dbReference type="InterPro" id="IPR014710">
    <property type="entry name" value="RmlC-like_jellyroll"/>
</dbReference>
<proteinExistence type="predicted"/>
<sequence>MSDHSTIPVTITADTVTIGGFGTRMLAAADGTGGAYELLEHTLAPGLLGAPPHRHAREDELSYVLAGTLSVWRAGRVERAGPHALVRKPRGQWHTFWNAGPEPVRFLELVSPPGFAAYFRELAALIPPAGPPDPVRLGALAARYGLEFDFAAMGPLLARHGLRIG</sequence>
<gene>
    <name evidence="2" type="ORF">AVDCRST_MAG11-3325</name>
</gene>
<dbReference type="InterPro" id="IPR013096">
    <property type="entry name" value="Cupin_2"/>
</dbReference>
<protein>
    <recommendedName>
        <fullName evidence="1">Cupin type-2 domain-containing protein</fullName>
    </recommendedName>
</protein>